<reference evidence="2 3" key="1">
    <citation type="journal article" date="2019" name="Nat. Ecol. Evol.">
        <title>Megaphylogeny resolves global patterns of mushroom evolution.</title>
        <authorList>
            <person name="Varga T."/>
            <person name="Krizsan K."/>
            <person name="Foldi C."/>
            <person name="Dima B."/>
            <person name="Sanchez-Garcia M."/>
            <person name="Sanchez-Ramirez S."/>
            <person name="Szollosi G.J."/>
            <person name="Szarkandi J.G."/>
            <person name="Papp V."/>
            <person name="Albert L."/>
            <person name="Andreopoulos W."/>
            <person name="Angelini C."/>
            <person name="Antonin V."/>
            <person name="Barry K.W."/>
            <person name="Bougher N.L."/>
            <person name="Buchanan P."/>
            <person name="Buyck B."/>
            <person name="Bense V."/>
            <person name="Catcheside P."/>
            <person name="Chovatia M."/>
            <person name="Cooper J."/>
            <person name="Damon W."/>
            <person name="Desjardin D."/>
            <person name="Finy P."/>
            <person name="Geml J."/>
            <person name="Haridas S."/>
            <person name="Hughes K."/>
            <person name="Justo A."/>
            <person name="Karasinski D."/>
            <person name="Kautmanova I."/>
            <person name="Kiss B."/>
            <person name="Kocsube S."/>
            <person name="Kotiranta H."/>
            <person name="LaButti K.M."/>
            <person name="Lechner B.E."/>
            <person name="Liimatainen K."/>
            <person name="Lipzen A."/>
            <person name="Lukacs Z."/>
            <person name="Mihaltcheva S."/>
            <person name="Morgado L.N."/>
            <person name="Niskanen T."/>
            <person name="Noordeloos M.E."/>
            <person name="Ohm R.A."/>
            <person name="Ortiz-Santana B."/>
            <person name="Ovrebo C."/>
            <person name="Racz N."/>
            <person name="Riley R."/>
            <person name="Savchenko A."/>
            <person name="Shiryaev A."/>
            <person name="Soop K."/>
            <person name="Spirin V."/>
            <person name="Szebenyi C."/>
            <person name="Tomsovsky M."/>
            <person name="Tulloss R.E."/>
            <person name="Uehling J."/>
            <person name="Grigoriev I.V."/>
            <person name="Vagvolgyi C."/>
            <person name="Papp T."/>
            <person name="Martin F.M."/>
            <person name="Miettinen O."/>
            <person name="Hibbett D.S."/>
            <person name="Nagy L.G."/>
        </authorList>
    </citation>
    <scope>NUCLEOTIDE SEQUENCE [LARGE SCALE GENOMIC DNA]</scope>
    <source>
        <strain evidence="2 3">HHB13444</strain>
    </source>
</reference>
<evidence type="ECO:0000313" key="2">
    <source>
        <dbReference type="EMBL" id="TFK86118.1"/>
    </source>
</evidence>
<gene>
    <name evidence="2" type="ORF">K466DRAFT_164174</name>
</gene>
<feature type="region of interest" description="Disordered" evidence="1">
    <location>
        <begin position="93"/>
        <end position="124"/>
    </location>
</feature>
<dbReference type="InParanoid" id="A0A5C3PBZ1"/>
<feature type="compositionally biased region" description="Basic and acidic residues" evidence="1">
    <location>
        <begin position="1"/>
        <end position="12"/>
    </location>
</feature>
<feature type="compositionally biased region" description="Polar residues" evidence="1">
    <location>
        <begin position="26"/>
        <end position="36"/>
    </location>
</feature>
<evidence type="ECO:0000256" key="1">
    <source>
        <dbReference type="SAM" id="MobiDB-lite"/>
    </source>
</evidence>
<dbReference type="EMBL" id="ML211215">
    <property type="protein sequence ID" value="TFK86118.1"/>
    <property type="molecule type" value="Genomic_DNA"/>
</dbReference>
<name>A0A5C3PBZ1_9APHY</name>
<protein>
    <submittedName>
        <fullName evidence="2">Uncharacterized protein</fullName>
    </submittedName>
</protein>
<dbReference type="Proteomes" id="UP000308197">
    <property type="component" value="Unassembled WGS sequence"/>
</dbReference>
<keyword evidence="3" id="KW-1185">Reference proteome</keyword>
<dbReference type="AlphaFoldDB" id="A0A5C3PBZ1"/>
<feature type="region of interest" description="Disordered" evidence="1">
    <location>
        <begin position="1"/>
        <end position="45"/>
    </location>
</feature>
<organism evidence="2 3">
    <name type="scientific">Polyporus arcularius HHB13444</name>
    <dbReference type="NCBI Taxonomy" id="1314778"/>
    <lineage>
        <taxon>Eukaryota</taxon>
        <taxon>Fungi</taxon>
        <taxon>Dikarya</taxon>
        <taxon>Basidiomycota</taxon>
        <taxon>Agaricomycotina</taxon>
        <taxon>Agaricomycetes</taxon>
        <taxon>Polyporales</taxon>
        <taxon>Polyporaceae</taxon>
        <taxon>Polyporus</taxon>
    </lineage>
</organism>
<accession>A0A5C3PBZ1</accession>
<evidence type="ECO:0000313" key="3">
    <source>
        <dbReference type="Proteomes" id="UP000308197"/>
    </source>
</evidence>
<proteinExistence type="predicted"/>
<sequence length="171" mass="19298">MQFDQRDRDRVWGTDLSPVQYARQAPQRNSSANTTDRLPKHSRYTCPAARTAPLLLTCSDMRRVAARRPALQRMQKEAARLLEQGSCRNKLTQTSEGSNVHAVMSQTELRRHRTRRPDQRPASALTEPVRFAWPLDVLGYEMELRASDSCGIQDSSQLCSVTSSPGPFGHC</sequence>